<keyword evidence="8 15" id="KW-0472">Membrane</keyword>
<evidence type="ECO:0000256" key="12">
    <source>
        <dbReference type="ARBA" id="ARBA00046271"/>
    </source>
</evidence>
<evidence type="ECO:0000256" key="14">
    <source>
        <dbReference type="SAM" id="MobiDB-lite"/>
    </source>
</evidence>
<keyword evidence="9" id="KW-0576">Peroxisome</keyword>
<dbReference type="Pfam" id="PF04088">
    <property type="entry name" value="Peroxin-13_N"/>
    <property type="match status" value="1"/>
</dbReference>
<dbReference type="CDD" id="cd11864">
    <property type="entry name" value="SH3_PEX13_eumet"/>
    <property type="match status" value="1"/>
</dbReference>
<feature type="compositionally biased region" description="Polar residues" evidence="14">
    <location>
        <begin position="298"/>
        <end position="315"/>
    </location>
</feature>
<dbReference type="InterPro" id="IPR035463">
    <property type="entry name" value="Pex13"/>
</dbReference>
<dbReference type="PANTHER" id="PTHR19332">
    <property type="entry name" value="PEROXISOMAL MEMBRANE PROTEIN PEX13"/>
    <property type="match status" value="1"/>
</dbReference>
<evidence type="ECO:0000256" key="4">
    <source>
        <dbReference type="ARBA" id="ARBA00022692"/>
    </source>
</evidence>
<dbReference type="EMBL" id="JAUCMV010000005">
    <property type="protein sequence ID" value="KAK0394891.1"/>
    <property type="molecule type" value="Genomic_DNA"/>
</dbReference>
<evidence type="ECO:0000256" key="9">
    <source>
        <dbReference type="ARBA" id="ARBA00023140"/>
    </source>
</evidence>
<dbReference type="AlphaFoldDB" id="A0AA39LEM5"/>
<evidence type="ECO:0000256" key="10">
    <source>
        <dbReference type="ARBA" id="ARBA00029693"/>
    </source>
</evidence>
<evidence type="ECO:0000256" key="5">
    <source>
        <dbReference type="ARBA" id="ARBA00022927"/>
    </source>
</evidence>
<dbReference type="GO" id="GO:1990429">
    <property type="term" value="C:peroxisomal importomer complex"/>
    <property type="evidence" value="ECO:0007669"/>
    <property type="project" value="TreeGrafter"/>
</dbReference>
<feature type="region of interest" description="Disordered" evidence="14">
    <location>
        <begin position="292"/>
        <end position="327"/>
    </location>
</feature>
<reference evidence="17" key="1">
    <citation type="submission" date="2023-06" db="EMBL/GenBank/DDBJ databases">
        <title>Genomic analysis of the entomopathogenic nematode Steinernema hermaphroditum.</title>
        <authorList>
            <person name="Schwarz E.M."/>
            <person name="Heppert J.K."/>
            <person name="Baniya A."/>
            <person name="Schwartz H.T."/>
            <person name="Tan C.-H."/>
            <person name="Antoshechkin I."/>
            <person name="Sternberg P.W."/>
            <person name="Goodrich-Blair H."/>
            <person name="Dillman A.R."/>
        </authorList>
    </citation>
    <scope>NUCLEOTIDE SEQUENCE</scope>
    <source>
        <strain evidence="17">PS9179</strain>
        <tissue evidence="17">Whole animal</tissue>
    </source>
</reference>
<keyword evidence="6 15" id="KW-1133">Transmembrane helix</keyword>
<dbReference type="PROSITE" id="PS50002">
    <property type="entry name" value="SH3"/>
    <property type="match status" value="1"/>
</dbReference>
<dbReference type="InterPro" id="IPR007223">
    <property type="entry name" value="Peroxin-13_N"/>
</dbReference>
<evidence type="ECO:0000256" key="1">
    <source>
        <dbReference type="ARBA" id="ARBA00006033"/>
    </source>
</evidence>
<dbReference type="InterPro" id="IPR036028">
    <property type="entry name" value="SH3-like_dom_sf"/>
</dbReference>
<keyword evidence="5" id="KW-0653">Protein transport</keyword>
<evidence type="ECO:0000256" key="13">
    <source>
        <dbReference type="PROSITE-ProRule" id="PRU00192"/>
    </source>
</evidence>
<protein>
    <recommendedName>
        <fullName evidence="11">Peroxisomal membrane protein PEX13</fullName>
    </recommendedName>
    <alternativeName>
        <fullName evidence="10">Peroxin-13</fullName>
    </alternativeName>
</protein>
<evidence type="ECO:0000256" key="15">
    <source>
        <dbReference type="SAM" id="Phobius"/>
    </source>
</evidence>
<dbReference type="Gene3D" id="2.30.30.40">
    <property type="entry name" value="SH3 Domains"/>
    <property type="match status" value="1"/>
</dbReference>
<gene>
    <name evidence="17" type="ORF">QR680_000993</name>
</gene>
<organism evidence="17 18">
    <name type="scientific">Steinernema hermaphroditum</name>
    <dbReference type="NCBI Taxonomy" id="289476"/>
    <lineage>
        <taxon>Eukaryota</taxon>
        <taxon>Metazoa</taxon>
        <taxon>Ecdysozoa</taxon>
        <taxon>Nematoda</taxon>
        <taxon>Chromadorea</taxon>
        <taxon>Rhabditida</taxon>
        <taxon>Tylenchina</taxon>
        <taxon>Panagrolaimomorpha</taxon>
        <taxon>Strongyloidoidea</taxon>
        <taxon>Steinernematidae</taxon>
        <taxon>Steinernema</taxon>
    </lineage>
</organism>
<evidence type="ECO:0000256" key="2">
    <source>
        <dbReference type="ARBA" id="ARBA00022443"/>
    </source>
</evidence>
<dbReference type="Pfam" id="PF14604">
    <property type="entry name" value="SH3_9"/>
    <property type="match status" value="1"/>
</dbReference>
<dbReference type="Proteomes" id="UP001175271">
    <property type="component" value="Unassembled WGS sequence"/>
</dbReference>
<feature type="domain" description="SH3" evidence="16">
    <location>
        <begin position="223"/>
        <end position="287"/>
    </location>
</feature>
<evidence type="ECO:0000256" key="3">
    <source>
        <dbReference type="ARBA" id="ARBA00022448"/>
    </source>
</evidence>
<dbReference type="SUPFAM" id="SSF50044">
    <property type="entry name" value="SH3-domain"/>
    <property type="match status" value="1"/>
</dbReference>
<feature type="transmembrane region" description="Helical" evidence="15">
    <location>
        <begin position="184"/>
        <end position="205"/>
    </location>
</feature>
<evidence type="ECO:0000256" key="6">
    <source>
        <dbReference type="ARBA" id="ARBA00022989"/>
    </source>
</evidence>
<evidence type="ECO:0000259" key="16">
    <source>
        <dbReference type="PROSITE" id="PS50002"/>
    </source>
</evidence>
<keyword evidence="18" id="KW-1185">Reference proteome</keyword>
<comment type="similarity">
    <text evidence="1">Belongs to the peroxin-13 family.</text>
</comment>
<keyword evidence="2 13" id="KW-0728">SH3 domain</keyword>
<accession>A0AA39LEM5</accession>
<dbReference type="GO" id="GO:0016560">
    <property type="term" value="P:protein import into peroxisome matrix, docking"/>
    <property type="evidence" value="ECO:0007669"/>
    <property type="project" value="InterPro"/>
</dbReference>
<sequence>MSDVPPPLPPRPMMSTMNDPYGGGGMMGGFGSMGTFGSPYNAGPFGGGYGGFGGGYPTGGYGSFGYGGTGFEQGSFARLAEDSTRGAFQSIESVVMAVNSVANMLSSTHSALFNSFRAVIGVMEQFGRLRQQTFDFIGSILRTIKYLFETLFVWMRLKAPKTSSEMAWSNAMGPSPLPQERNNWWPAFIFWVLAVGGPWLIYRCVSNMKADIQKSMTWAKGEGPHYSAKGKFDFTASTNEEMSFKANERLYIAPKDQQVQVRGWLLASNGQGKVGLVPYNYIEILGRRNADSPPVDPTFSSVTNLKTPSPQNSSEPDFESAFKFSPK</sequence>
<dbReference type="PANTHER" id="PTHR19332:SF1">
    <property type="entry name" value="PEROXISOMAL MEMBRANE PROTEIN PEX13"/>
    <property type="match status" value="1"/>
</dbReference>
<evidence type="ECO:0000256" key="8">
    <source>
        <dbReference type="ARBA" id="ARBA00023136"/>
    </source>
</evidence>
<evidence type="ECO:0000313" key="18">
    <source>
        <dbReference type="Proteomes" id="UP001175271"/>
    </source>
</evidence>
<keyword evidence="4 15" id="KW-0812">Transmembrane</keyword>
<evidence type="ECO:0000256" key="7">
    <source>
        <dbReference type="ARBA" id="ARBA00023010"/>
    </source>
</evidence>
<dbReference type="GO" id="GO:0005778">
    <property type="term" value="C:peroxisomal membrane"/>
    <property type="evidence" value="ECO:0007669"/>
    <property type="project" value="UniProtKB-SubCell"/>
</dbReference>
<proteinExistence type="inferred from homology"/>
<dbReference type="SMART" id="SM00326">
    <property type="entry name" value="SH3"/>
    <property type="match status" value="1"/>
</dbReference>
<name>A0AA39LEM5_9BILA</name>
<comment type="caution">
    <text evidence="17">The sequence shown here is derived from an EMBL/GenBank/DDBJ whole genome shotgun (WGS) entry which is preliminary data.</text>
</comment>
<dbReference type="InterPro" id="IPR001452">
    <property type="entry name" value="SH3_domain"/>
</dbReference>
<evidence type="ECO:0000256" key="11">
    <source>
        <dbReference type="ARBA" id="ARBA00034535"/>
    </source>
</evidence>
<keyword evidence="7" id="KW-0811">Translocation</keyword>
<keyword evidence="3" id="KW-0813">Transport</keyword>
<evidence type="ECO:0000313" key="17">
    <source>
        <dbReference type="EMBL" id="KAK0394891.1"/>
    </source>
</evidence>
<comment type="subcellular location">
    <subcellularLocation>
        <location evidence="12">Peroxisome membrane</location>
    </subcellularLocation>
</comment>